<dbReference type="PROSITE" id="PS51257">
    <property type="entry name" value="PROKAR_LIPOPROTEIN"/>
    <property type="match status" value="1"/>
</dbReference>
<keyword evidence="2" id="KW-1185">Reference proteome</keyword>
<evidence type="ECO:0008006" key="3">
    <source>
        <dbReference type="Google" id="ProtNLM"/>
    </source>
</evidence>
<sequence length="218" mass="24699">MKTSAFIIVIILTVVTVLSGCMELKNNVVVSNEEEIPEDITEQANEQINEESNEQTNEQTIEKEEINNFALSINDTFINLKDWDYEANIEELLGAPTSQEIEEIEGAGQLTGSFIKKIEYDGLQFELFSPMQNGKEFWIMTIDISKKGYKTSKGIEIGNTVDEIKDAYPNISIALDGRTDPNNCTYALNNEDIMDYSYLQFEVKDGLVSFIKIFYSIP</sequence>
<gene>
    <name evidence="1" type="ORF">QTL97_17060</name>
</gene>
<dbReference type="EMBL" id="JAUBDJ010000015">
    <property type="protein sequence ID" value="MDW0118637.1"/>
    <property type="molecule type" value="Genomic_DNA"/>
</dbReference>
<dbReference type="Proteomes" id="UP001271648">
    <property type="component" value="Unassembled WGS sequence"/>
</dbReference>
<organism evidence="1 2">
    <name type="scientific">Sporosarcina thermotolerans</name>
    <dbReference type="NCBI Taxonomy" id="633404"/>
    <lineage>
        <taxon>Bacteria</taxon>
        <taxon>Bacillati</taxon>
        <taxon>Bacillota</taxon>
        <taxon>Bacilli</taxon>
        <taxon>Bacillales</taxon>
        <taxon>Caryophanaceae</taxon>
        <taxon>Sporosarcina</taxon>
    </lineage>
</organism>
<reference evidence="1 2" key="1">
    <citation type="submission" date="2023-06" db="EMBL/GenBank/DDBJ databases">
        <title>Sporosarcina sp. nov., isolated from Korean traditional fermented seafood 'Jeotgal'.</title>
        <authorList>
            <person name="Yang A.I."/>
            <person name="Shin N.-R."/>
        </authorList>
    </citation>
    <scope>NUCLEOTIDE SEQUENCE [LARGE SCALE GENOMIC DNA]</scope>
    <source>
        <strain evidence="1 2">KCTC43456</strain>
    </source>
</reference>
<comment type="caution">
    <text evidence="1">The sequence shown here is derived from an EMBL/GenBank/DDBJ whole genome shotgun (WGS) entry which is preliminary data.</text>
</comment>
<accession>A0AAW9AB49</accession>
<proteinExistence type="predicted"/>
<protein>
    <recommendedName>
        <fullName evidence="3">DUF4309 domain-containing protein</fullName>
    </recommendedName>
</protein>
<evidence type="ECO:0000313" key="2">
    <source>
        <dbReference type="Proteomes" id="UP001271648"/>
    </source>
</evidence>
<dbReference type="RefSeq" id="WP_283734279.1">
    <property type="nucleotide sequence ID" value="NZ_CP125968.1"/>
</dbReference>
<evidence type="ECO:0000313" key="1">
    <source>
        <dbReference type="EMBL" id="MDW0118637.1"/>
    </source>
</evidence>
<dbReference type="AlphaFoldDB" id="A0AAW9AB49"/>
<name>A0AAW9AB49_9BACL</name>